<dbReference type="Pfam" id="PF00069">
    <property type="entry name" value="Pkinase"/>
    <property type="match status" value="1"/>
</dbReference>
<evidence type="ECO:0000256" key="4">
    <source>
        <dbReference type="ARBA" id="ARBA00022741"/>
    </source>
</evidence>
<evidence type="ECO:0000256" key="9">
    <source>
        <dbReference type="SAM" id="Phobius"/>
    </source>
</evidence>
<evidence type="ECO:0000256" key="8">
    <source>
        <dbReference type="ARBA" id="ARBA00048679"/>
    </source>
</evidence>
<organism evidence="12 13">
    <name type="scientific">Natronoglycomyces albus</name>
    <dbReference type="NCBI Taxonomy" id="2811108"/>
    <lineage>
        <taxon>Bacteria</taxon>
        <taxon>Bacillati</taxon>
        <taxon>Actinomycetota</taxon>
        <taxon>Actinomycetes</taxon>
        <taxon>Glycomycetales</taxon>
        <taxon>Glycomycetaceae</taxon>
        <taxon>Natronoglycomyces</taxon>
    </lineage>
</organism>
<sequence length="614" mass="65922">MDNTTTDRRIGHIIDGRYRLTGLIATGGMAAVYEAFDQRLDRTVAVKIISEAHADTDEFLAAFRQEAKTIARLSHPNVVGVFDQGSHEGLPYVVMELVKGITLRDLLNQRRYLSVPEAVEITRQTLEALEAAHSTGLIHRDIKPENILLKEGGKGDRVKVADFGLAEAIQSLGTDGQGRGPNPDKPLLATAAYVAPELVLYQPARPQSDVYAVGVMLFELLTGEVPFDGEDPGQVAQRHVSEDIPSPKTLRGDVPQSLANLTLAATRRDIDQRPVDAGDFGRRLQHIKTANPTTTIGPRPTQNISTAKTTYVPMAQRSGSSPAAQTWMKIGLVAGVLLLLAGLGWWAGFGQYTDTPSLLGQDRETVEEYANERGFTIEFDDGAYSNRVPVDDVFAQEPAAGDRIRSGGTITVTLSLGPEQFTMPDLAGASEEEALNALAKDVNAEVIVVNGYSDTVPQGHVISTEPGAGRTVNSGSAVEVMISDGRAPVTTPEVLSLSEEDARASIERAGLTVGEVDSRYSDSIPEGHVIEQSPRGGEGIGVDGVVDLVLSDGPEPIQVPNVTDMSIEQATEELESLGFVVRVFDLINGDTVFRQSEEAGSTAPKGSTIWIWVR</sequence>
<dbReference type="PANTHER" id="PTHR43289:SF34">
    <property type="entry name" value="SERINE_THREONINE-PROTEIN KINASE YBDM-RELATED"/>
    <property type="match status" value="1"/>
</dbReference>
<feature type="transmembrane region" description="Helical" evidence="9">
    <location>
        <begin position="327"/>
        <end position="347"/>
    </location>
</feature>
<keyword evidence="5" id="KW-0418">Kinase</keyword>
<accession>A0A895XRE3</accession>
<name>A0A895XRE3_9ACTN</name>
<dbReference type="Gene3D" id="3.30.10.20">
    <property type="match status" value="4"/>
</dbReference>
<dbReference type="CDD" id="cd06577">
    <property type="entry name" value="PASTA_pknB"/>
    <property type="match status" value="4"/>
</dbReference>
<keyword evidence="2" id="KW-0723">Serine/threonine-protein kinase</keyword>
<evidence type="ECO:0000256" key="5">
    <source>
        <dbReference type="ARBA" id="ARBA00022777"/>
    </source>
</evidence>
<dbReference type="PROSITE" id="PS51178">
    <property type="entry name" value="PASTA"/>
    <property type="match status" value="4"/>
</dbReference>
<feature type="domain" description="Protein kinase" evidence="10">
    <location>
        <begin position="18"/>
        <end position="289"/>
    </location>
</feature>
<feature type="domain" description="PASTA" evidence="11">
    <location>
        <begin position="354"/>
        <end position="416"/>
    </location>
</feature>
<dbReference type="SUPFAM" id="SSF54184">
    <property type="entry name" value="Penicillin-binding protein 2x (pbp-2x), c-terminal domain"/>
    <property type="match status" value="1"/>
</dbReference>
<protein>
    <recommendedName>
        <fullName evidence="1">non-specific serine/threonine protein kinase</fullName>
        <ecNumber evidence="1">2.7.11.1</ecNumber>
    </recommendedName>
</protein>
<keyword evidence="6" id="KW-0067">ATP-binding</keyword>
<dbReference type="PROSITE" id="PS50011">
    <property type="entry name" value="PROTEIN_KINASE_DOM"/>
    <property type="match status" value="1"/>
</dbReference>
<keyword evidence="3" id="KW-0808">Transferase</keyword>
<dbReference type="InterPro" id="IPR005543">
    <property type="entry name" value="PASTA_dom"/>
</dbReference>
<keyword evidence="9" id="KW-1133">Transmembrane helix</keyword>
<dbReference type="EMBL" id="CP070496">
    <property type="protein sequence ID" value="QSB06282.1"/>
    <property type="molecule type" value="Genomic_DNA"/>
</dbReference>
<dbReference type="PANTHER" id="PTHR43289">
    <property type="entry name" value="MITOGEN-ACTIVATED PROTEIN KINASE KINASE KINASE 20-RELATED"/>
    <property type="match status" value="1"/>
</dbReference>
<dbReference type="SMART" id="SM00220">
    <property type="entry name" value="S_TKc"/>
    <property type="match status" value="1"/>
</dbReference>
<dbReference type="SUPFAM" id="SSF56112">
    <property type="entry name" value="Protein kinase-like (PK-like)"/>
    <property type="match status" value="1"/>
</dbReference>
<dbReference type="Gene3D" id="1.10.510.10">
    <property type="entry name" value="Transferase(Phosphotransferase) domain 1"/>
    <property type="match status" value="1"/>
</dbReference>
<dbReference type="Pfam" id="PF03793">
    <property type="entry name" value="PASTA"/>
    <property type="match status" value="4"/>
</dbReference>
<dbReference type="GO" id="GO:0005524">
    <property type="term" value="F:ATP binding"/>
    <property type="evidence" value="ECO:0007669"/>
    <property type="project" value="UniProtKB-KW"/>
</dbReference>
<evidence type="ECO:0000313" key="12">
    <source>
        <dbReference type="EMBL" id="QSB06282.1"/>
    </source>
</evidence>
<dbReference type="EC" id="2.7.11.1" evidence="1"/>
<dbReference type="AlphaFoldDB" id="A0A895XRE3"/>
<dbReference type="InterPro" id="IPR000719">
    <property type="entry name" value="Prot_kinase_dom"/>
</dbReference>
<evidence type="ECO:0000256" key="3">
    <source>
        <dbReference type="ARBA" id="ARBA00022679"/>
    </source>
</evidence>
<dbReference type="Proteomes" id="UP000662939">
    <property type="component" value="Chromosome"/>
</dbReference>
<reference evidence="12" key="1">
    <citation type="submission" date="2021-02" db="EMBL/GenBank/DDBJ databases">
        <title>Natronoglycomyces albus gen. nov., sp. nov, a haloalkaliphilic actinobacterium from a soda solonchak soil.</title>
        <authorList>
            <person name="Sorokin D.Y."/>
            <person name="Khijniak T.V."/>
            <person name="Zakharycheva A.P."/>
            <person name="Boueva O.V."/>
            <person name="Ariskina E.V."/>
            <person name="Hahnke R.L."/>
            <person name="Bunk B."/>
            <person name="Sproer C."/>
            <person name="Schumann P."/>
            <person name="Evtushenko L.I."/>
            <person name="Kublanov I.V."/>
        </authorList>
    </citation>
    <scope>NUCLEOTIDE SEQUENCE</scope>
    <source>
        <strain evidence="12">DSM 106290</strain>
    </source>
</reference>
<dbReference type="RefSeq" id="WP_213172291.1">
    <property type="nucleotide sequence ID" value="NZ_CP070496.1"/>
</dbReference>
<keyword evidence="9" id="KW-0812">Transmembrane</keyword>
<dbReference type="PROSITE" id="PS00108">
    <property type="entry name" value="PROTEIN_KINASE_ST"/>
    <property type="match status" value="1"/>
</dbReference>
<evidence type="ECO:0000259" key="11">
    <source>
        <dbReference type="PROSITE" id="PS51178"/>
    </source>
</evidence>
<evidence type="ECO:0000256" key="2">
    <source>
        <dbReference type="ARBA" id="ARBA00022527"/>
    </source>
</evidence>
<dbReference type="SMART" id="SM00740">
    <property type="entry name" value="PASTA"/>
    <property type="match status" value="4"/>
</dbReference>
<feature type="domain" description="PASTA" evidence="11">
    <location>
        <begin position="553"/>
        <end position="614"/>
    </location>
</feature>
<evidence type="ECO:0000256" key="6">
    <source>
        <dbReference type="ARBA" id="ARBA00022840"/>
    </source>
</evidence>
<evidence type="ECO:0000313" key="13">
    <source>
        <dbReference type="Proteomes" id="UP000662939"/>
    </source>
</evidence>
<evidence type="ECO:0000256" key="1">
    <source>
        <dbReference type="ARBA" id="ARBA00012513"/>
    </source>
</evidence>
<comment type="catalytic activity">
    <reaction evidence="8">
        <text>L-seryl-[protein] + ATP = O-phospho-L-seryl-[protein] + ADP + H(+)</text>
        <dbReference type="Rhea" id="RHEA:17989"/>
        <dbReference type="Rhea" id="RHEA-COMP:9863"/>
        <dbReference type="Rhea" id="RHEA-COMP:11604"/>
        <dbReference type="ChEBI" id="CHEBI:15378"/>
        <dbReference type="ChEBI" id="CHEBI:29999"/>
        <dbReference type="ChEBI" id="CHEBI:30616"/>
        <dbReference type="ChEBI" id="CHEBI:83421"/>
        <dbReference type="ChEBI" id="CHEBI:456216"/>
        <dbReference type="EC" id="2.7.11.1"/>
    </reaction>
</comment>
<gene>
    <name evidence="12" type="ORF">JQS30_05070</name>
</gene>
<dbReference type="GO" id="GO:0004674">
    <property type="term" value="F:protein serine/threonine kinase activity"/>
    <property type="evidence" value="ECO:0007669"/>
    <property type="project" value="UniProtKB-KW"/>
</dbReference>
<dbReference type="Gene3D" id="3.30.200.20">
    <property type="entry name" value="Phosphorylase Kinase, domain 1"/>
    <property type="match status" value="1"/>
</dbReference>
<keyword evidence="13" id="KW-1185">Reference proteome</keyword>
<proteinExistence type="predicted"/>
<evidence type="ECO:0000259" key="10">
    <source>
        <dbReference type="PROSITE" id="PS50011"/>
    </source>
</evidence>
<feature type="domain" description="PASTA" evidence="11">
    <location>
        <begin position="417"/>
        <end position="484"/>
    </location>
</feature>
<dbReference type="InterPro" id="IPR008271">
    <property type="entry name" value="Ser/Thr_kinase_AS"/>
</dbReference>
<evidence type="ECO:0000256" key="7">
    <source>
        <dbReference type="ARBA" id="ARBA00047899"/>
    </source>
</evidence>
<dbReference type="KEGG" id="nav:JQS30_05070"/>
<dbReference type="CDD" id="cd14014">
    <property type="entry name" value="STKc_PknB_like"/>
    <property type="match status" value="1"/>
</dbReference>
<keyword evidence="9" id="KW-0472">Membrane</keyword>
<dbReference type="InterPro" id="IPR011009">
    <property type="entry name" value="Kinase-like_dom_sf"/>
</dbReference>
<comment type="catalytic activity">
    <reaction evidence="7">
        <text>L-threonyl-[protein] + ATP = O-phospho-L-threonyl-[protein] + ADP + H(+)</text>
        <dbReference type="Rhea" id="RHEA:46608"/>
        <dbReference type="Rhea" id="RHEA-COMP:11060"/>
        <dbReference type="Rhea" id="RHEA-COMP:11605"/>
        <dbReference type="ChEBI" id="CHEBI:15378"/>
        <dbReference type="ChEBI" id="CHEBI:30013"/>
        <dbReference type="ChEBI" id="CHEBI:30616"/>
        <dbReference type="ChEBI" id="CHEBI:61977"/>
        <dbReference type="ChEBI" id="CHEBI:456216"/>
        <dbReference type="EC" id="2.7.11.1"/>
    </reaction>
</comment>
<feature type="domain" description="PASTA" evidence="11">
    <location>
        <begin position="485"/>
        <end position="552"/>
    </location>
</feature>
<keyword evidence="4" id="KW-0547">Nucleotide-binding</keyword>